<sequence length="73" mass="7633">MLRRATTKTGTITPMSALAIALRLMKEMNEYVGGGSPGNPSLLSVITEPEHASDGGDELDEPAADKDEAGRSC</sequence>
<evidence type="ECO:0000256" key="1">
    <source>
        <dbReference type="SAM" id="MobiDB-lite"/>
    </source>
</evidence>
<evidence type="ECO:0000313" key="2">
    <source>
        <dbReference type="EMBL" id="KHN80130.1"/>
    </source>
</evidence>
<dbReference type="EMBL" id="JPKZ01001765">
    <property type="protein sequence ID" value="KHN80130.1"/>
    <property type="molecule type" value="Genomic_DNA"/>
</dbReference>
<reference evidence="2 3" key="1">
    <citation type="submission" date="2014-11" db="EMBL/GenBank/DDBJ databases">
        <title>Genetic blueprint of the zoonotic pathogen Toxocara canis.</title>
        <authorList>
            <person name="Zhu X.-Q."/>
            <person name="Korhonen P.K."/>
            <person name="Cai H."/>
            <person name="Young N.D."/>
            <person name="Nejsum P."/>
            <person name="von Samson-Himmelstjerna G."/>
            <person name="Boag P.R."/>
            <person name="Tan P."/>
            <person name="Li Q."/>
            <person name="Min J."/>
            <person name="Yang Y."/>
            <person name="Wang X."/>
            <person name="Fang X."/>
            <person name="Hall R.S."/>
            <person name="Hofmann A."/>
            <person name="Sternberg P.W."/>
            <person name="Jex A.R."/>
            <person name="Gasser R.B."/>
        </authorList>
    </citation>
    <scope>NUCLEOTIDE SEQUENCE [LARGE SCALE GENOMIC DNA]</scope>
    <source>
        <strain evidence="2">PN_DK_2014</strain>
    </source>
</reference>
<dbReference type="AlphaFoldDB" id="A0A0B2VGP2"/>
<feature type="compositionally biased region" description="Basic and acidic residues" evidence="1">
    <location>
        <begin position="63"/>
        <end position="73"/>
    </location>
</feature>
<keyword evidence="3" id="KW-1185">Reference proteome</keyword>
<comment type="caution">
    <text evidence="2">The sequence shown here is derived from an EMBL/GenBank/DDBJ whole genome shotgun (WGS) entry which is preliminary data.</text>
</comment>
<feature type="region of interest" description="Disordered" evidence="1">
    <location>
        <begin position="31"/>
        <end position="73"/>
    </location>
</feature>
<organism evidence="2 3">
    <name type="scientific">Toxocara canis</name>
    <name type="common">Canine roundworm</name>
    <dbReference type="NCBI Taxonomy" id="6265"/>
    <lineage>
        <taxon>Eukaryota</taxon>
        <taxon>Metazoa</taxon>
        <taxon>Ecdysozoa</taxon>
        <taxon>Nematoda</taxon>
        <taxon>Chromadorea</taxon>
        <taxon>Rhabditida</taxon>
        <taxon>Spirurina</taxon>
        <taxon>Ascaridomorpha</taxon>
        <taxon>Ascaridoidea</taxon>
        <taxon>Toxocaridae</taxon>
        <taxon>Toxocara</taxon>
    </lineage>
</organism>
<evidence type="ECO:0000313" key="3">
    <source>
        <dbReference type="Proteomes" id="UP000031036"/>
    </source>
</evidence>
<dbReference type="Proteomes" id="UP000031036">
    <property type="component" value="Unassembled WGS sequence"/>
</dbReference>
<proteinExistence type="predicted"/>
<name>A0A0B2VGP2_TOXCA</name>
<accession>A0A0B2VGP2</accession>
<protein>
    <submittedName>
        <fullName evidence="2">Uncharacterized protein</fullName>
    </submittedName>
</protein>
<gene>
    <name evidence="2" type="ORF">Tcan_12299</name>
</gene>